<protein>
    <recommendedName>
        <fullName evidence="1">diguanylate cyclase</fullName>
        <ecNumber evidence="1">2.7.7.65</ecNumber>
    </recommendedName>
</protein>
<sequence length="498" mass="55017">MKKTPQHTMWTMGLSEADAGLLAAHAGSDYRIIALPPGRAPSSLEMERDDPCLFWLTSEAWTAIASQREGKSQHLDLVPRVLVLEPGYSREEIERALDSSFTDVIKPPLTRARVLDVLRRAVETRNLYHDILRMTREIFLEREMLARKNDTLSFLVTFLTRTTESLDPAEILGKVREALSLLLPVAAVHGIFWPPAPGGGALEAELFVATTPDCPVNVQWVDLLLESARRLGNAPVAGYRVTHVPGMAELLDPAGCAVEHGQPPVPGRVILMPLRTGTEALGALAILTDGTQTIGKDQAQALDSAMKHLALALKNAMVYREVKLQADHDALTRLHNRRSLDERLRTEFERHRRYGHTMSLLLLDLDHFKAINDTYGHLAGDAVLRELADVLGSSIRTTDFAARYGGEEFVVILPHTDEAQGHMLAERLRHRIEQCRVQHHGVQLSATVSIGVAGFRPGAFANVEELVREADRALYLAKANGRNVVCTMSDCYDAKATG</sequence>
<evidence type="ECO:0000313" key="4">
    <source>
        <dbReference type="EMBL" id="MBG3876078.1"/>
    </source>
</evidence>
<evidence type="ECO:0000259" key="3">
    <source>
        <dbReference type="PROSITE" id="PS50887"/>
    </source>
</evidence>
<dbReference type="Proteomes" id="UP001194469">
    <property type="component" value="Unassembled WGS sequence"/>
</dbReference>
<dbReference type="SMART" id="SM00267">
    <property type="entry name" value="GGDEF"/>
    <property type="match status" value="1"/>
</dbReference>
<dbReference type="NCBIfam" id="TIGR00254">
    <property type="entry name" value="GGDEF"/>
    <property type="match status" value="1"/>
</dbReference>
<dbReference type="InterPro" id="IPR029016">
    <property type="entry name" value="GAF-like_dom_sf"/>
</dbReference>
<dbReference type="Gene3D" id="3.30.450.40">
    <property type="match status" value="1"/>
</dbReference>
<evidence type="ECO:0000313" key="5">
    <source>
        <dbReference type="Proteomes" id="UP001194469"/>
    </source>
</evidence>
<evidence type="ECO:0000256" key="2">
    <source>
        <dbReference type="ARBA" id="ARBA00034247"/>
    </source>
</evidence>
<dbReference type="InterPro" id="IPR050469">
    <property type="entry name" value="Diguanylate_Cyclase"/>
</dbReference>
<reference evidence="4 5" key="1">
    <citation type="submission" date="2019-08" db="EMBL/GenBank/DDBJ databases">
        <authorList>
            <person name="Luo N."/>
        </authorList>
    </citation>
    <scope>NUCLEOTIDE SEQUENCE [LARGE SCALE GENOMIC DNA]</scope>
    <source>
        <strain evidence="4 5">NCIMB 9442</strain>
    </source>
</reference>
<comment type="caution">
    <text evidence="4">The sequence shown here is derived from an EMBL/GenBank/DDBJ whole genome shotgun (WGS) entry which is preliminary data.</text>
</comment>
<dbReference type="Pfam" id="PF00990">
    <property type="entry name" value="GGDEF"/>
    <property type="match status" value="1"/>
</dbReference>
<dbReference type="EC" id="2.7.7.65" evidence="1"/>
<dbReference type="PANTHER" id="PTHR45138">
    <property type="entry name" value="REGULATORY COMPONENTS OF SENSORY TRANSDUCTION SYSTEM"/>
    <property type="match status" value="1"/>
</dbReference>
<dbReference type="InterPro" id="IPR029787">
    <property type="entry name" value="Nucleotide_cyclase"/>
</dbReference>
<dbReference type="Gene3D" id="3.30.70.270">
    <property type="match status" value="1"/>
</dbReference>
<evidence type="ECO:0000256" key="1">
    <source>
        <dbReference type="ARBA" id="ARBA00012528"/>
    </source>
</evidence>
<name>A0ABS0J0X4_9BACT</name>
<organism evidence="4 5">
    <name type="scientific">Nitratidesulfovibrio oxamicus</name>
    <dbReference type="NCBI Taxonomy" id="32016"/>
    <lineage>
        <taxon>Bacteria</taxon>
        <taxon>Pseudomonadati</taxon>
        <taxon>Thermodesulfobacteriota</taxon>
        <taxon>Desulfovibrionia</taxon>
        <taxon>Desulfovibrionales</taxon>
        <taxon>Desulfovibrionaceae</taxon>
        <taxon>Nitratidesulfovibrio</taxon>
    </lineage>
</organism>
<dbReference type="InterPro" id="IPR000160">
    <property type="entry name" value="GGDEF_dom"/>
</dbReference>
<gene>
    <name evidence="4" type="ORF">FVW20_03300</name>
</gene>
<feature type="domain" description="GGDEF" evidence="3">
    <location>
        <begin position="356"/>
        <end position="490"/>
    </location>
</feature>
<keyword evidence="5" id="KW-1185">Reference proteome</keyword>
<proteinExistence type="predicted"/>
<dbReference type="SUPFAM" id="SSF55073">
    <property type="entry name" value="Nucleotide cyclase"/>
    <property type="match status" value="1"/>
</dbReference>
<comment type="catalytic activity">
    <reaction evidence="2">
        <text>2 GTP = 3',3'-c-di-GMP + 2 diphosphate</text>
        <dbReference type="Rhea" id="RHEA:24898"/>
        <dbReference type="ChEBI" id="CHEBI:33019"/>
        <dbReference type="ChEBI" id="CHEBI:37565"/>
        <dbReference type="ChEBI" id="CHEBI:58805"/>
        <dbReference type="EC" id="2.7.7.65"/>
    </reaction>
</comment>
<dbReference type="PROSITE" id="PS50887">
    <property type="entry name" value="GGDEF"/>
    <property type="match status" value="1"/>
</dbReference>
<dbReference type="CDD" id="cd01949">
    <property type="entry name" value="GGDEF"/>
    <property type="match status" value="1"/>
</dbReference>
<dbReference type="InterPro" id="IPR043128">
    <property type="entry name" value="Rev_trsase/Diguanyl_cyclase"/>
</dbReference>
<dbReference type="PANTHER" id="PTHR45138:SF9">
    <property type="entry name" value="DIGUANYLATE CYCLASE DGCM-RELATED"/>
    <property type="match status" value="1"/>
</dbReference>
<dbReference type="SUPFAM" id="SSF55781">
    <property type="entry name" value="GAF domain-like"/>
    <property type="match status" value="1"/>
</dbReference>
<dbReference type="RefSeq" id="WP_196608286.1">
    <property type="nucleotide sequence ID" value="NZ_VRYY01000071.1"/>
</dbReference>
<accession>A0ABS0J0X4</accession>
<dbReference type="EMBL" id="VRYY01000071">
    <property type="protein sequence ID" value="MBG3876078.1"/>
    <property type="molecule type" value="Genomic_DNA"/>
</dbReference>